<feature type="domain" description="Histidine kinase/HSP90-like ATPase" evidence="10">
    <location>
        <begin position="316"/>
        <end position="399"/>
    </location>
</feature>
<keyword evidence="6 12" id="KW-0418">Kinase</keyword>
<dbReference type="GO" id="GO:0016020">
    <property type="term" value="C:membrane"/>
    <property type="evidence" value="ECO:0007669"/>
    <property type="project" value="InterPro"/>
</dbReference>
<accession>A0A4R1RHB7</accession>
<keyword evidence="9" id="KW-0812">Transmembrane</keyword>
<dbReference type="InterPro" id="IPR036890">
    <property type="entry name" value="HATPase_C_sf"/>
</dbReference>
<dbReference type="CDD" id="cd16917">
    <property type="entry name" value="HATPase_UhpB-NarQ-NarX-like"/>
    <property type="match status" value="1"/>
</dbReference>
<dbReference type="AlphaFoldDB" id="A0A4R1RHB7"/>
<keyword evidence="3" id="KW-0597">Phosphoprotein</keyword>
<dbReference type="RefSeq" id="WP_132015000.1">
    <property type="nucleotide sequence ID" value="NZ_SLUN01000017.1"/>
</dbReference>
<feature type="domain" description="Signal transduction histidine kinase subgroup 3 dimerisation and phosphoacceptor" evidence="11">
    <location>
        <begin position="206"/>
        <end position="271"/>
    </location>
</feature>
<dbReference type="InterPro" id="IPR003594">
    <property type="entry name" value="HATPase_dom"/>
</dbReference>
<feature type="transmembrane region" description="Helical" evidence="9">
    <location>
        <begin position="40"/>
        <end position="63"/>
    </location>
</feature>
<evidence type="ECO:0000313" key="12">
    <source>
        <dbReference type="EMBL" id="TCL65326.1"/>
    </source>
</evidence>
<evidence type="ECO:0000256" key="2">
    <source>
        <dbReference type="ARBA" id="ARBA00012438"/>
    </source>
</evidence>
<keyword evidence="5" id="KW-0547">Nucleotide-binding</keyword>
<dbReference type="GO" id="GO:0000155">
    <property type="term" value="F:phosphorelay sensor kinase activity"/>
    <property type="evidence" value="ECO:0007669"/>
    <property type="project" value="InterPro"/>
</dbReference>
<name>A0A4R1RHB7_HYDET</name>
<dbReference type="Gene3D" id="1.20.5.1930">
    <property type="match status" value="1"/>
</dbReference>
<protein>
    <recommendedName>
        <fullName evidence="2">histidine kinase</fullName>
        <ecNumber evidence="2">2.7.13.3</ecNumber>
    </recommendedName>
</protein>
<keyword evidence="4" id="KW-0808">Transferase</keyword>
<dbReference type="Gene3D" id="3.30.565.10">
    <property type="entry name" value="Histidine kinase-like ATPase, C-terminal domain"/>
    <property type="match status" value="1"/>
</dbReference>
<dbReference type="GO" id="GO:0005524">
    <property type="term" value="F:ATP binding"/>
    <property type="evidence" value="ECO:0007669"/>
    <property type="project" value="UniProtKB-KW"/>
</dbReference>
<dbReference type="EC" id="2.7.13.3" evidence="2"/>
<dbReference type="PANTHER" id="PTHR24421">
    <property type="entry name" value="NITRATE/NITRITE SENSOR PROTEIN NARX-RELATED"/>
    <property type="match status" value="1"/>
</dbReference>
<dbReference type="Pfam" id="PF07730">
    <property type="entry name" value="HisKA_3"/>
    <property type="match status" value="1"/>
</dbReference>
<feature type="transmembrane region" description="Helical" evidence="9">
    <location>
        <begin position="143"/>
        <end position="164"/>
    </location>
</feature>
<evidence type="ECO:0000259" key="10">
    <source>
        <dbReference type="Pfam" id="PF02518"/>
    </source>
</evidence>
<keyword evidence="8" id="KW-0902">Two-component regulatory system</keyword>
<evidence type="ECO:0000256" key="3">
    <source>
        <dbReference type="ARBA" id="ARBA00022553"/>
    </source>
</evidence>
<evidence type="ECO:0000259" key="11">
    <source>
        <dbReference type="Pfam" id="PF07730"/>
    </source>
</evidence>
<keyword evidence="9" id="KW-1133">Transmembrane helix</keyword>
<organism evidence="12 13">
    <name type="scientific">Hydrogenispora ethanolica</name>
    <dbReference type="NCBI Taxonomy" id="1082276"/>
    <lineage>
        <taxon>Bacteria</taxon>
        <taxon>Bacillati</taxon>
        <taxon>Bacillota</taxon>
        <taxon>Hydrogenispora</taxon>
    </lineage>
</organism>
<dbReference type="PANTHER" id="PTHR24421:SF10">
    <property type="entry name" value="NITRATE_NITRITE SENSOR PROTEIN NARQ"/>
    <property type="match status" value="1"/>
</dbReference>
<dbReference type="EMBL" id="SLUN01000017">
    <property type="protein sequence ID" value="TCL65326.1"/>
    <property type="molecule type" value="Genomic_DNA"/>
</dbReference>
<evidence type="ECO:0000256" key="7">
    <source>
        <dbReference type="ARBA" id="ARBA00022840"/>
    </source>
</evidence>
<evidence type="ECO:0000313" key="13">
    <source>
        <dbReference type="Proteomes" id="UP000295008"/>
    </source>
</evidence>
<dbReference type="Proteomes" id="UP000295008">
    <property type="component" value="Unassembled WGS sequence"/>
</dbReference>
<evidence type="ECO:0000256" key="4">
    <source>
        <dbReference type="ARBA" id="ARBA00022679"/>
    </source>
</evidence>
<keyword evidence="7" id="KW-0067">ATP-binding</keyword>
<evidence type="ECO:0000256" key="9">
    <source>
        <dbReference type="SAM" id="Phobius"/>
    </source>
</evidence>
<evidence type="ECO:0000256" key="5">
    <source>
        <dbReference type="ARBA" id="ARBA00022741"/>
    </source>
</evidence>
<feature type="transmembrane region" description="Helical" evidence="9">
    <location>
        <begin position="7"/>
        <end position="28"/>
    </location>
</feature>
<sequence length="407" mass="45032">MDRFWTLVRWGGVALTTAVFGVLFLWIATRPGAGPAALELSHLGLIACCLGLAGHIALIWRATERQNKERPAPRTWWILLAWFGTATLLLLPGAHQPASAWLLATALGCSLLALRLRQVLCFAGLLSLAALVSDVWLRPRPALGTYALAGVMLAVAAGAIRFLYRELHLAREELSQLRREVGYLTQTNVRLQNHVIQEKELLLVRERDRIAREFHDTLGHTLTGLVVKLQAIQALVKVDPARAVEEIDSSCALVREALREARLAVSALRDPVSKVSRGRALWTALCETFAKCTGITIQTDIEEEFDGADDALNAVVYRFIQEALTNAYRHGEATLINVAVWCRDRELRVRVSDNGHGVNQLHEGFGITGIRERVTELQGQVGWRSEYGKGFDIAIVIPYGSGEERIS</sequence>
<keyword evidence="9" id="KW-0472">Membrane</keyword>
<comment type="catalytic activity">
    <reaction evidence="1">
        <text>ATP + protein L-histidine = ADP + protein N-phospho-L-histidine.</text>
        <dbReference type="EC" id="2.7.13.3"/>
    </reaction>
</comment>
<comment type="caution">
    <text evidence="12">The sequence shown here is derived from an EMBL/GenBank/DDBJ whole genome shotgun (WGS) entry which is preliminary data.</text>
</comment>
<proteinExistence type="predicted"/>
<dbReference type="InterPro" id="IPR050482">
    <property type="entry name" value="Sensor_HK_TwoCompSys"/>
</dbReference>
<feature type="transmembrane region" description="Helical" evidence="9">
    <location>
        <begin position="119"/>
        <end position="137"/>
    </location>
</feature>
<reference evidence="12 13" key="1">
    <citation type="submission" date="2019-03" db="EMBL/GenBank/DDBJ databases">
        <title>Genomic Encyclopedia of Type Strains, Phase IV (KMG-IV): sequencing the most valuable type-strain genomes for metagenomic binning, comparative biology and taxonomic classification.</title>
        <authorList>
            <person name="Goeker M."/>
        </authorList>
    </citation>
    <scope>NUCLEOTIDE SEQUENCE [LARGE SCALE GENOMIC DNA]</scope>
    <source>
        <strain evidence="12 13">LX-B</strain>
    </source>
</reference>
<dbReference type="SUPFAM" id="SSF55874">
    <property type="entry name" value="ATPase domain of HSP90 chaperone/DNA topoisomerase II/histidine kinase"/>
    <property type="match status" value="1"/>
</dbReference>
<feature type="transmembrane region" description="Helical" evidence="9">
    <location>
        <begin position="75"/>
        <end position="92"/>
    </location>
</feature>
<keyword evidence="13" id="KW-1185">Reference proteome</keyword>
<dbReference type="InterPro" id="IPR011712">
    <property type="entry name" value="Sig_transdc_His_kin_sub3_dim/P"/>
</dbReference>
<evidence type="ECO:0000256" key="6">
    <source>
        <dbReference type="ARBA" id="ARBA00022777"/>
    </source>
</evidence>
<evidence type="ECO:0000256" key="1">
    <source>
        <dbReference type="ARBA" id="ARBA00000085"/>
    </source>
</evidence>
<gene>
    <name evidence="12" type="ORF">EDC14_101774</name>
</gene>
<dbReference type="GO" id="GO:0046983">
    <property type="term" value="F:protein dimerization activity"/>
    <property type="evidence" value="ECO:0007669"/>
    <property type="project" value="InterPro"/>
</dbReference>
<evidence type="ECO:0000256" key="8">
    <source>
        <dbReference type="ARBA" id="ARBA00023012"/>
    </source>
</evidence>
<dbReference type="OrthoDB" id="199946at2"/>
<dbReference type="Pfam" id="PF02518">
    <property type="entry name" value="HATPase_c"/>
    <property type="match status" value="1"/>
</dbReference>